<keyword evidence="3" id="KW-1185">Reference proteome</keyword>
<evidence type="ECO:0000256" key="1">
    <source>
        <dbReference type="SAM" id="MobiDB-lite"/>
    </source>
</evidence>
<proteinExistence type="predicted"/>
<evidence type="ECO:0000313" key="2">
    <source>
        <dbReference type="EMBL" id="GAA4473038.1"/>
    </source>
</evidence>
<dbReference type="Proteomes" id="UP001500840">
    <property type="component" value="Unassembled WGS sequence"/>
</dbReference>
<feature type="region of interest" description="Disordered" evidence="1">
    <location>
        <begin position="114"/>
        <end position="148"/>
    </location>
</feature>
<name>A0ABP8NWU3_9BACT</name>
<dbReference type="RefSeq" id="WP_345328412.1">
    <property type="nucleotide sequence ID" value="NZ_BAABGA010000120.1"/>
</dbReference>
<reference evidence="3" key="1">
    <citation type="journal article" date="2019" name="Int. J. Syst. Evol. Microbiol.">
        <title>The Global Catalogue of Microorganisms (GCM) 10K type strain sequencing project: providing services to taxonomists for standard genome sequencing and annotation.</title>
        <authorList>
            <consortium name="The Broad Institute Genomics Platform"/>
            <consortium name="The Broad Institute Genome Sequencing Center for Infectious Disease"/>
            <person name="Wu L."/>
            <person name="Ma J."/>
        </authorList>
    </citation>
    <scope>NUCLEOTIDE SEQUENCE [LARGE SCALE GENOMIC DNA]</scope>
    <source>
        <strain evidence="3">JCM 17759</strain>
    </source>
</reference>
<dbReference type="EMBL" id="BAABGA010000120">
    <property type="protein sequence ID" value="GAA4473038.1"/>
    <property type="molecule type" value="Genomic_DNA"/>
</dbReference>
<protein>
    <recommendedName>
        <fullName evidence="4">Carboxypeptidase regulatory-like domain-containing protein</fullName>
    </recommendedName>
</protein>
<sequence>MSRRLPLARRVACTVAAAMLIATGCSDQGSERIAIQGTVQVEGTPIEHATLILMPASQAGPPVTTRIEAGRFAFTRQTGPHAGEYIVRVNPDEASIESIIEVAEQNPRQAAREFGVQRSKGLSHKPSSDTTKRIKITPQQKSPLRIDL</sequence>
<evidence type="ECO:0000313" key="3">
    <source>
        <dbReference type="Proteomes" id="UP001500840"/>
    </source>
</evidence>
<comment type="caution">
    <text evidence="2">The sequence shown here is derived from an EMBL/GenBank/DDBJ whole genome shotgun (WGS) entry which is preliminary data.</text>
</comment>
<gene>
    <name evidence="2" type="ORF">GCM10023156_70430</name>
</gene>
<organism evidence="2 3">
    <name type="scientific">Novipirellula rosea</name>
    <dbReference type="NCBI Taxonomy" id="1031540"/>
    <lineage>
        <taxon>Bacteria</taxon>
        <taxon>Pseudomonadati</taxon>
        <taxon>Planctomycetota</taxon>
        <taxon>Planctomycetia</taxon>
        <taxon>Pirellulales</taxon>
        <taxon>Pirellulaceae</taxon>
        <taxon>Novipirellula</taxon>
    </lineage>
</organism>
<dbReference type="PROSITE" id="PS51257">
    <property type="entry name" value="PROKAR_LIPOPROTEIN"/>
    <property type="match status" value="1"/>
</dbReference>
<accession>A0ABP8NWU3</accession>
<evidence type="ECO:0008006" key="4">
    <source>
        <dbReference type="Google" id="ProtNLM"/>
    </source>
</evidence>